<sequence length="540" mass="58402">MRDEPTAILAEKQSDPSGPLKLEDLEKNPSKPELEVDDPAILPFGKLLLVFLGLAMAVLLAGLDQTIVATALPKIASDFGAVNQVAWVATAYMLTATACQPLYGKFSDIFGRKIVFLFAIIIFEVGSALCGASKSMTMLIVSRAISGIGGGGIEGMVFIIITEIVPLRERGKYQGFIGATFGIASVLGPLLGGIFTDDTTWRWSFYVNLPIGALTVVIVSLFLQLPTPTGSFKEKIRRIDFLGTALLLACIITLLLPTEWGGGDYPWSSPRIISLYCVSGVLLIAFIVVEYRFAAEPIIPCRLFGMRNPLFSFIAQFFFGMAFFGLVYYVPMYFQVVRGDSATTSGLQMLPMLLSASLFSIVSGFFISKTGVIVVWCWVGSAVMTVGVGLLTIWNANTSHGEQIGFLIVVGAGAGCCIQTLILAAQSEVSSKDMGVVTTMSSFFRSVGGVLGIAICGSIYNNQLVTGLSKLSYNIPIQEATNSFEFMDTLPAEERLAVMGVYVHVLRTIFYIAIGMSGLLFLFSLGIKFIRMQKRNLVLE</sequence>
<dbReference type="Gene3D" id="1.20.1250.20">
    <property type="entry name" value="MFS general substrate transporter like domains"/>
    <property type="match status" value="1"/>
</dbReference>
<dbReference type="OrthoDB" id="10021397at2759"/>
<dbReference type="FunFam" id="1.20.1720.10:FF:000013">
    <property type="entry name" value="Related to multidrug resistance proteins"/>
    <property type="match status" value="1"/>
</dbReference>
<feature type="transmembrane region" description="Helical" evidence="9">
    <location>
        <begin position="374"/>
        <end position="394"/>
    </location>
</feature>
<feature type="transmembrane region" description="Helical" evidence="9">
    <location>
        <begin position="140"/>
        <end position="161"/>
    </location>
</feature>
<feature type="transmembrane region" description="Helical" evidence="9">
    <location>
        <begin position="84"/>
        <end position="103"/>
    </location>
</feature>
<evidence type="ECO:0000256" key="4">
    <source>
        <dbReference type="ARBA" id="ARBA00022475"/>
    </source>
</evidence>
<reference evidence="11 12" key="1">
    <citation type="submission" date="2016-07" db="EMBL/GenBank/DDBJ databases">
        <title>Pervasive Adenine N6-methylation of Active Genes in Fungi.</title>
        <authorList>
            <consortium name="DOE Joint Genome Institute"/>
            <person name="Mondo S.J."/>
            <person name="Dannebaum R.O."/>
            <person name="Kuo R.C."/>
            <person name="Labutti K."/>
            <person name="Haridas S."/>
            <person name="Kuo A."/>
            <person name="Salamov A."/>
            <person name="Ahrendt S.R."/>
            <person name="Lipzen A."/>
            <person name="Sullivan W."/>
            <person name="Andreopoulos W.B."/>
            <person name="Clum A."/>
            <person name="Lindquist E."/>
            <person name="Daum C."/>
            <person name="Ramamoorthy G.K."/>
            <person name="Gryganskyi A."/>
            <person name="Culley D."/>
            <person name="Magnuson J.K."/>
            <person name="James T.Y."/>
            <person name="O'Malley M.A."/>
            <person name="Stajich J.E."/>
            <person name="Spatafora J.W."/>
            <person name="Visel A."/>
            <person name="Grigoriev I.V."/>
        </authorList>
    </citation>
    <scope>NUCLEOTIDE SEQUENCE [LARGE SCALE GENOMIC DNA]</scope>
    <source>
        <strain evidence="11 12">CBS 931.73</strain>
    </source>
</reference>
<dbReference type="GO" id="GO:0005886">
    <property type="term" value="C:plasma membrane"/>
    <property type="evidence" value="ECO:0007669"/>
    <property type="project" value="UniProtKB-SubCell"/>
</dbReference>
<feature type="compositionally biased region" description="Basic and acidic residues" evidence="8">
    <location>
        <begin position="21"/>
        <end position="32"/>
    </location>
</feature>
<feature type="transmembrane region" description="Helical" evidence="9">
    <location>
        <begin position="349"/>
        <end position="367"/>
    </location>
</feature>
<keyword evidence="5 9" id="KW-0812">Transmembrane</keyword>
<evidence type="ECO:0000313" key="12">
    <source>
        <dbReference type="Proteomes" id="UP000193498"/>
    </source>
</evidence>
<feature type="transmembrane region" description="Helical" evidence="9">
    <location>
        <begin position="310"/>
        <end position="329"/>
    </location>
</feature>
<dbReference type="EMBL" id="MCFE01000218">
    <property type="protein sequence ID" value="ORX93950.1"/>
    <property type="molecule type" value="Genomic_DNA"/>
</dbReference>
<dbReference type="AlphaFoldDB" id="A0A1Y1Y7G4"/>
<evidence type="ECO:0000259" key="10">
    <source>
        <dbReference type="PROSITE" id="PS50850"/>
    </source>
</evidence>
<feature type="region of interest" description="Disordered" evidence="8">
    <location>
        <begin position="1"/>
        <end position="32"/>
    </location>
</feature>
<feature type="transmembrane region" description="Helical" evidence="9">
    <location>
        <begin position="406"/>
        <end position="424"/>
    </location>
</feature>
<keyword evidence="7 9" id="KW-0472">Membrane</keyword>
<dbReference type="InterPro" id="IPR011701">
    <property type="entry name" value="MFS"/>
</dbReference>
<dbReference type="PROSITE" id="PS00217">
    <property type="entry name" value="SUGAR_TRANSPORT_2"/>
    <property type="match status" value="1"/>
</dbReference>
<comment type="caution">
    <text evidence="11">The sequence shown here is derived from an EMBL/GenBank/DDBJ whole genome shotgun (WGS) entry which is preliminary data.</text>
</comment>
<evidence type="ECO:0000256" key="9">
    <source>
        <dbReference type="SAM" id="Phobius"/>
    </source>
</evidence>
<dbReference type="InParanoid" id="A0A1Y1Y7G4"/>
<dbReference type="Pfam" id="PF07690">
    <property type="entry name" value="MFS_1"/>
    <property type="match status" value="1"/>
</dbReference>
<feature type="transmembrane region" description="Helical" evidence="9">
    <location>
        <begin position="173"/>
        <end position="195"/>
    </location>
</feature>
<dbReference type="NCBIfam" id="TIGR00711">
    <property type="entry name" value="efflux_EmrB"/>
    <property type="match status" value="1"/>
</dbReference>
<dbReference type="InterPro" id="IPR036259">
    <property type="entry name" value="MFS_trans_sf"/>
</dbReference>
<dbReference type="PROSITE" id="PS50850">
    <property type="entry name" value="MFS"/>
    <property type="match status" value="1"/>
</dbReference>
<name>A0A1Y1Y7G4_9FUNG</name>
<feature type="transmembrane region" description="Helical" evidence="9">
    <location>
        <begin position="207"/>
        <end position="227"/>
    </location>
</feature>
<evidence type="ECO:0000256" key="6">
    <source>
        <dbReference type="ARBA" id="ARBA00022989"/>
    </source>
</evidence>
<evidence type="ECO:0000256" key="1">
    <source>
        <dbReference type="ARBA" id="ARBA00004651"/>
    </source>
</evidence>
<feature type="transmembrane region" description="Helical" evidence="9">
    <location>
        <begin position="436"/>
        <end position="460"/>
    </location>
</feature>
<dbReference type="FunCoup" id="A0A1Y1Y7G4">
    <property type="interactions" value="108"/>
</dbReference>
<evidence type="ECO:0000256" key="8">
    <source>
        <dbReference type="SAM" id="MobiDB-lite"/>
    </source>
</evidence>
<dbReference type="CDD" id="cd17502">
    <property type="entry name" value="MFS_Azr1_MDR_like"/>
    <property type="match status" value="1"/>
</dbReference>
<feature type="transmembrane region" description="Helical" evidence="9">
    <location>
        <begin position="509"/>
        <end position="530"/>
    </location>
</feature>
<evidence type="ECO:0000256" key="2">
    <source>
        <dbReference type="ARBA" id="ARBA00008335"/>
    </source>
</evidence>
<dbReference type="PANTHER" id="PTHR23501:SF102">
    <property type="entry name" value="DRUG TRANSPORTER, PUTATIVE (AFU_ORTHOLOGUE AFUA_3G08530)-RELATED"/>
    <property type="match status" value="1"/>
</dbReference>
<dbReference type="InterPro" id="IPR005829">
    <property type="entry name" value="Sugar_transporter_CS"/>
</dbReference>
<dbReference type="SUPFAM" id="SSF103473">
    <property type="entry name" value="MFS general substrate transporter"/>
    <property type="match status" value="1"/>
</dbReference>
<protein>
    <submittedName>
        <fullName evidence="11">MFS general substrate transporter</fullName>
    </submittedName>
</protein>
<dbReference type="GO" id="GO:0022857">
    <property type="term" value="F:transmembrane transporter activity"/>
    <property type="evidence" value="ECO:0007669"/>
    <property type="project" value="InterPro"/>
</dbReference>
<dbReference type="PRINTS" id="PR01036">
    <property type="entry name" value="TCRTETB"/>
</dbReference>
<dbReference type="PANTHER" id="PTHR23501">
    <property type="entry name" value="MAJOR FACILITATOR SUPERFAMILY"/>
    <property type="match status" value="1"/>
</dbReference>
<dbReference type="STRING" id="1314790.A0A1Y1Y7G4"/>
<accession>A0A1Y1Y7G4</accession>
<evidence type="ECO:0000313" key="11">
    <source>
        <dbReference type="EMBL" id="ORX93950.1"/>
    </source>
</evidence>
<keyword evidence="12" id="KW-1185">Reference proteome</keyword>
<comment type="subcellular location">
    <subcellularLocation>
        <location evidence="1">Cell membrane</location>
        <topology evidence="1">Multi-pass membrane protein</topology>
    </subcellularLocation>
</comment>
<organism evidence="11 12">
    <name type="scientific">Basidiobolus meristosporus CBS 931.73</name>
    <dbReference type="NCBI Taxonomy" id="1314790"/>
    <lineage>
        <taxon>Eukaryota</taxon>
        <taxon>Fungi</taxon>
        <taxon>Fungi incertae sedis</taxon>
        <taxon>Zoopagomycota</taxon>
        <taxon>Entomophthoromycotina</taxon>
        <taxon>Basidiobolomycetes</taxon>
        <taxon>Basidiobolales</taxon>
        <taxon>Basidiobolaceae</taxon>
        <taxon>Basidiobolus</taxon>
    </lineage>
</organism>
<dbReference type="Gene3D" id="1.20.1720.10">
    <property type="entry name" value="Multidrug resistance protein D"/>
    <property type="match status" value="1"/>
</dbReference>
<feature type="domain" description="Major facilitator superfamily (MFS) profile" evidence="10">
    <location>
        <begin position="50"/>
        <end position="532"/>
    </location>
</feature>
<evidence type="ECO:0000256" key="7">
    <source>
        <dbReference type="ARBA" id="ARBA00023136"/>
    </source>
</evidence>
<keyword evidence="3" id="KW-0813">Transport</keyword>
<gene>
    <name evidence="11" type="ORF">K493DRAFT_374478</name>
</gene>
<feature type="transmembrane region" description="Helical" evidence="9">
    <location>
        <begin position="239"/>
        <end position="260"/>
    </location>
</feature>
<evidence type="ECO:0000256" key="5">
    <source>
        <dbReference type="ARBA" id="ARBA00022692"/>
    </source>
</evidence>
<keyword evidence="4" id="KW-1003">Cell membrane</keyword>
<dbReference type="InterPro" id="IPR020846">
    <property type="entry name" value="MFS_dom"/>
</dbReference>
<feature type="transmembrane region" description="Helical" evidence="9">
    <location>
        <begin position="115"/>
        <end position="134"/>
    </location>
</feature>
<keyword evidence="6 9" id="KW-1133">Transmembrane helix</keyword>
<feature type="transmembrane region" description="Helical" evidence="9">
    <location>
        <begin position="47"/>
        <end position="72"/>
    </location>
</feature>
<evidence type="ECO:0000256" key="3">
    <source>
        <dbReference type="ARBA" id="ARBA00022448"/>
    </source>
</evidence>
<proteinExistence type="inferred from homology"/>
<dbReference type="Proteomes" id="UP000193498">
    <property type="component" value="Unassembled WGS sequence"/>
</dbReference>
<dbReference type="InterPro" id="IPR004638">
    <property type="entry name" value="EmrB-like"/>
</dbReference>
<comment type="similarity">
    <text evidence="2">Belongs to the major facilitator superfamily.</text>
</comment>
<feature type="transmembrane region" description="Helical" evidence="9">
    <location>
        <begin position="272"/>
        <end position="289"/>
    </location>
</feature>